<sequence length="107" mass="11170">MALLDITSIGPSLFSNGSLRNSAAQITLHPVATLPPNHELNHVYSPAPIRTALTPQPNLLTLRIATIVAVVVGSAMSHQHGSAVLLGLSGWQTGAGHLLALSALRKR</sequence>
<dbReference type="EMBL" id="PDNA01000072">
    <property type="protein sequence ID" value="PGH16635.1"/>
    <property type="molecule type" value="Genomic_DNA"/>
</dbReference>
<evidence type="ECO:0000313" key="2">
    <source>
        <dbReference type="Proteomes" id="UP000224634"/>
    </source>
</evidence>
<organism evidence="1 2">
    <name type="scientific">Polytolypa hystricis (strain UAMH7299)</name>
    <dbReference type="NCBI Taxonomy" id="1447883"/>
    <lineage>
        <taxon>Eukaryota</taxon>
        <taxon>Fungi</taxon>
        <taxon>Dikarya</taxon>
        <taxon>Ascomycota</taxon>
        <taxon>Pezizomycotina</taxon>
        <taxon>Eurotiomycetes</taxon>
        <taxon>Eurotiomycetidae</taxon>
        <taxon>Onygenales</taxon>
        <taxon>Onygenales incertae sedis</taxon>
        <taxon>Polytolypa</taxon>
    </lineage>
</organism>
<reference evidence="1 2" key="1">
    <citation type="submission" date="2017-10" db="EMBL/GenBank/DDBJ databases">
        <title>Comparative genomics in systemic dimorphic fungi from Ajellomycetaceae.</title>
        <authorList>
            <person name="Munoz J.F."/>
            <person name="Mcewen J.G."/>
            <person name="Clay O.K."/>
            <person name="Cuomo C.A."/>
        </authorList>
    </citation>
    <scope>NUCLEOTIDE SEQUENCE [LARGE SCALE GENOMIC DNA]</scope>
    <source>
        <strain evidence="1 2">UAMH7299</strain>
    </source>
</reference>
<dbReference type="Proteomes" id="UP000224634">
    <property type="component" value="Unassembled WGS sequence"/>
</dbReference>
<proteinExistence type="predicted"/>
<gene>
    <name evidence="1" type="ORF">AJ80_05137</name>
</gene>
<accession>A0A2B7Y5Z9</accession>
<protein>
    <submittedName>
        <fullName evidence="1">Uncharacterized protein</fullName>
    </submittedName>
</protein>
<keyword evidence="2" id="KW-1185">Reference proteome</keyword>
<evidence type="ECO:0000313" key="1">
    <source>
        <dbReference type="EMBL" id="PGH16635.1"/>
    </source>
</evidence>
<comment type="caution">
    <text evidence="1">The sequence shown here is derived from an EMBL/GenBank/DDBJ whole genome shotgun (WGS) entry which is preliminary data.</text>
</comment>
<dbReference type="AlphaFoldDB" id="A0A2B7Y5Z9"/>
<name>A0A2B7Y5Z9_POLH7</name>